<evidence type="ECO:0000256" key="4">
    <source>
        <dbReference type="RuleBase" id="RU000363"/>
    </source>
</evidence>
<dbReference type="Pfam" id="PF00106">
    <property type="entry name" value="adh_short"/>
    <property type="match status" value="1"/>
</dbReference>
<evidence type="ECO:0000313" key="7">
    <source>
        <dbReference type="Proteomes" id="UP000800040"/>
    </source>
</evidence>
<dbReference type="GO" id="GO:0016491">
    <property type="term" value="F:oxidoreductase activity"/>
    <property type="evidence" value="ECO:0007669"/>
    <property type="project" value="UniProtKB-KW"/>
</dbReference>
<dbReference type="EMBL" id="ML975279">
    <property type="protein sequence ID" value="KAF1835980.1"/>
    <property type="molecule type" value="Genomic_DNA"/>
</dbReference>
<name>A0A6A5KIQ0_9PLEO</name>
<dbReference type="InterPro" id="IPR036291">
    <property type="entry name" value="NAD(P)-bd_dom_sf"/>
</dbReference>
<accession>A0A6A5KIQ0</accession>
<dbReference type="Proteomes" id="UP000800040">
    <property type="component" value="Unassembled WGS sequence"/>
</dbReference>
<feature type="region of interest" description="Disordered" evidence="5">
    <location>
        <begin position="223"/>
        <end position="255"/>
    </location>
</feature>
<organism evidence="6 7">
    <name type="scientific">Decorospora gaudefroyi</name>
    <dbReference type="NCBI Taxonomy" id="184978"/>
    <lineage>
        <taxon>Eukaryota</taxon>
        <taxon>Fungi</taxon>
        <taxon>Dikarya</taxon>
        <taxon>Ascomycota</taxon>
        <taxon>Pezizomycotina</taxon>
        <taxon>Dothideomycetes</taxon>
        <taxon>Pleosporomycetidae</taxon>
        <taxon>Pleosporales</taxon>
        <taxon>Pleosporineae</taxon>
        <taxon>Pleosporaceae</taxon>
        <taxon>Decorospora</taxon>
    </lineage>
</organism>
<dbReference type="FunFam" id="3.40.50.720:FF:000084">
    <property type="entry name" value="Short-chain dehydrogenase reductase"/>
    <property type="match status" value="1"/>
</dbReference>
<dbReference type="AlphaFoldDB" id="A0A6A5KIQ0"/>
<feature type="compositionally biased region" description="Basic and acidic residues" evidence="5">
    <location>
        <begin position="231"/>
        <end position="247"/>
    </location>
</feature>
<evidence type="ECO:0000313" key="6">
    <source>
        <dbReference type="EMBL" id="KAF1835980.1"/>
    </source>
</evidence>
<evidence type="ECO:0000256" key="1">
    <source>
        <dbReference type="ARBA" id="ARBA00006484"/>
    </source>
</evidence>
<protein>
    <submittedName>
        <fullName evidence="6">Short chain dehydrogenase/reductase</fullName>
    </submittedName>
</protein>
<dbReference type="InterPro" id="IPR020904">
    <property type="entry name" value="Sc_DH/Rdtase_CS"/>
</dbReference>
<keyword evidence="2" id="KW-0521">NADP</keyword>
<dbReference type="PANTHER" id="PTHR43618">
    <property type="entry name" value="7-ALPHA-HYDROXYSTEROID DEHYDROGENASE"/>
    <property type="match status" value="1"/>
</dbReference>
<dbReference type="SUPFAM" id="SSF51735">
    <property type="entry name" value="NAD(P)-binding Rossmann-fold domains"/>
    <property type="match status" value="1"/>
</dbReference>
<sequence>MPSNNPDLQMGQVFDVKDKVALVTGGGSGIGLMITQTLAVNGAKVYIVGRTEEKLEKVVEAHGKDIAGQIIPIVGDVSTKDGVSKIRKEIESREKCLCILVNNAGIAPGKTEVKGDPSELVDKLFDGTTEQEWLDVYQTNVVGPFLMSTAFLPLLQKSTETHKGFSGTIVNISSISGHIRISQGHFAYNTSKGAIVHLNKMLASEIAKNGIKIRVNSIAPGVFPSEMTTQDSRDDNQKSEMDKEHKGGLPAQRPGKDQDMAAAILFCVGCQYLNGQTVTVDGGYAIQVGN</sequence>
<comment type="similarity">
    <text evidence="1 4">Belongs to the short-chain dehydrogenases/reductases (SDR) family.</text>
</comment>
<dbReference type="CDD" id="cd05233">
    <property type="entry name" value="SDR_c"/>
    <property type="match status" value="1"/>
</dbReference>
<keyword evidence="3" id="KW-0560">Oxidoreductase</keyword>
<gene>
    <name evidence="6" type="ORF">BDW02DRAFT_494666</name>
</gene>
<dbReference type="PROSITE" id="PS00061">
    <property type="entry name" value="ADH_SHORT"/>
    <property type="match status" value="1"/>
</dbReference>
<evidence type="ECO:0000256" key="2">
    <source>
        <dbReference type="ARBA" id="ARBA00022857"/>
    </source>
</evidence>
<reference evidence="6" key="1">
    <citation type="submission" date="2020-01" db="EMBL/GenBank/DDBJ databases">
        <authorList>
            <consortium name="DOE Joint Genome Institute"/>
            <person name="Haridas S."/>
            <person name="Albert R."/>
            <person name="Binder M."/>
            <person name="Bloem J."/>
            <person name="Labutti K."/>
            <person name="Salamov A."/>
            <person name="Andreopoulos B."/>
            <person name="Baker S.E."/>
            <person name="Barry K."/>
            <person name="Bills G."/>
            <person name="Bluhm B.H."/>
            <person name="Cannon C."/>
            <person name="Castanera R."/>
            <person name="Culley D.E."/>
            <person name="Daum C."/>
            <person name="Ezra D."/>
            <person name="Gonzalez J.B."/>
            <person name="Henrissat B."/>
            <person name="Kuo A."/>
            <person name="Liang C."/>
            <person name="Lipzen A."/>
            <person name="Lutzoni F."/>
            <person name="Magnuson J."/>
            <person name="Mondo S."/>
            <person name="Nolan M."/>
            <person name="Ohm R."/>
            <person name="Pangilinan J."/>
            <person name="Park H.-J."/>
            <person name="Ramirez L."/>
            <person name="Alfaro M."/>
            <person name="Sun H."/>
            <person name="Tritt A."/>
            <person name="Yoshinaga Y."/>
            <person name="Zwiers L.-H."/>
            <person name="Turgeon B.G."/>
            <person name="Goodwin S.B."/>
            <person name="Spatafora J.W."/>
            <person name="Crous P.W."/>
            <person name="Grigoriev I.V."/>
        </authorList>
    </citation>
    <scope>NUCLEOTIDE SEQUENCE</scope>
    <source>
        <strain evidence="6">P77</strain>
    </source>
</reference>
<dbReference type="PRINTS" id="PR00081">
    <property type="entry name" value="GDHRDH"/>
</dbReference>
<evidence type="ECO:0000256" key="5">
    <source>
        <dbReference type="SAM" id="MobiDB-lite"/>
    </source>
</evidence>
<dbReference type="InterPro" id="IPR052178">
    <property type="entry name" value="Sec_Metab_Biosynth_SDR"/>
</dbReference>
<proteinExistence type="inferred from homology"/>
<dbReference type="Gene3D" id="3.40.50.720">
    <property type="entry name" value="NAD(P)-binding Rossmann-like Domain"/>
    <property type="match status" value="1"/>
</dbReference>
<dbReference type="OrthoDB" id="3819888at2759"/>
<keyword evidence="7" id="KW-1185">Reference proteome</keyword>
<evidence type="ECO:0000256" key="3">
    <source>
        <dbReference type="ARBA" id="ARBA00023002"/>
    </source>
</evidence>
<dbReference type="InterPro" id="IPR002347">
    <property type="entry name" value="SDR_fam"/>
</dbReference>
<dbReference type="PRINTS" id="PR00080">
    <property type="entry name" value="SDRFAMILY"/>
</dbReference>
<dbReference type="PANTHER" id="PTHR43618:SF4">
    <property type="entry name" value="SHORT CHAIN DEHYDROGENASE_REDUCTASE FAMILY (AFU_ORTHOLOGUE AFUA_7G04540)"/>
    <property type="match status" value="1"/>
</dbReference>